<accession>A0ABU2LBH3</accession>
<dbReference type="PANTHER" id="PTHR43162:SF1">
    <property type="entry name" value="PRESTALK A DIFFERENTIATION PROTEIN A"/>
    <property type="match status" value="1"/>
</dbReference>
<evidence type="ECO:0000313" key="3">
    <source>
        <dbReference type="Proteomes" id="UP001183388"/>
    </source>
</evidence>
<dbReference type="Gene3D" id="3.90.25.10">
    <property type="entry name" value="UDP-galactose 4-epimerase, domain 1"/>
    <property type="match status" value="1"/>
</dbReference>
<sequence>MTVLVLGATGKTGRPLVNALAARGATVRAASRAPREGAGPEGVRFDWADRDTWEPALAGATALYLVGPQGVPDPVSPVRELLAAGKELRRVVLLSAVGAERLPAEIFPLTAWEEAVRESGAEWTVLRPNWFFQNFTEGAFVAALEQEGRIALPAAGARVGFIDTRDIAEVAALALTRPGYGGRVHELTGPQALDHAELAEILGTAAGRAVAYEPVSPEEYEKTLRGAGLPEESVTWLLNLFALMRTGGYDVTTDTVAALTGRQPRSFTSFATEHAARWRTPAQ</sequence>
<keyword evidence="3" id="KW-1185">Reference proteome</keyword>
<comment type="caution">
    <text evidence="2">The sequence shown here is derived from an EMBL/GenBank/DDBJ whole genome shotgun (WGS) entry which is preliminary data.</text>
</comment>
<keyword evidence="2" id="KW-0560">Oxidoreductase</keyword>
<dbReference type="PANTHER" id="PTHR43162">
    <property type="match status" value="1"/>
</dbReference>
<dbReference type="Gene3D" id="3.40.50.720">
    <property type="entry name" value="NAD(P)-binding Rossmann-like Domain"/>
    <property type="match status" value="1"/>
</dbReference>
<dbReference type="EMBL" id="JAVREN010000028">
    <property type="protein sequence ID" value="MDT0308927.1"/>
    <property type="molecule type" value="Genomic_DNA"/>
</dbReference>
<dbReference type="CDD" id="cd05269">
    <property type="entry name" value="TMR_SDR_a"/>
    <property type="match status" value="1"/>
</dbReference>
<dbReference type="InterPro" id="IPR016040">
    <property type="entry name" value="NAD(P)-bd_dom"/>
</dbReference>
<protein>
    <submittedName>
        <fullName evidence="2">SDR family oxidoreductase</fullName>
        <ecNumber evidence="2">1.6.5.2</ecNumber>
    </submittedName>
</protein>
<gene>
    <name evidence="2" type="ORF">RM780_18450</name>
</gene>
<evidence type="ECO:0000259" key="1">
    <source>
        <dbReference type="Pfam" id="PF13460"/>
    </source>
</evidence>
<organism evidence="2 3">
    <name type="scientific">Streptomyces boetiae</name>
    <dbReference type="NCBI Taxonomy" id="3075541"/>
    <lineage>
        <taxon>Bacteria</taxon>
        <taxon>Bacillati</taxon>
        <taxon>Actinomycetota</taxon>
        <taxon>Actinomycetes</taxon>
        <taxon>Kitasatosporales</taxon>
        <taxon>Streptomycetaceae</taxon>
        <taxon>Streptomyces</taxon>
    </lineage>
</organism>
<name>A0ABU2LBH3_9ACTN</name>
<dbReference type="InterPro" id="IPR036291">
    <property type="entry name" value="NAD(P)-bd_dom_sf"/>
</dbReference>
<dbReference type="SUPFAM" id="SSF51735">
    <property type="entry name" value="NAD(P)-binding Rossmann-fold domains"/>
    <property type="match status" value="1"/>
</dbReference>
<dbReference type="InterPro" id="IPR051604">
    <property type="entry name" value="Ergot_Alk_Oxidoreductase"/>
</dbReference>
<proteinExistence type="predicted"/>
<dbReference type="EC" id="1.6.5.2" evidence="2"/>
<dbReference type="Proteomes" id="UP001183388">
    <property type="component" value="Unassembled WGS sequence"/>
</dbReference>
<dbReference type="RefSeq" id="WP_311631876.1">
    <property type="nucleotide sequence ID" value="NZ_JAVREN010000028.1"/>
</dbReference>
<dbReference type="GO" id="GO:0003955">
    <property type="term" value="F:NAD(P)H dehydrogenase (quinone) activity"/>
    <property type="evidence" value="ECO:0007669"/>
    <property type="project" value="UniProtKB-EC"/>
</dbReference>
<evidence type="ECO:0000313" key="2">
    <source>
        <dbReference type="EMBL" id="MDT0308927.1"/>
    </source>
</evidence>
<feature type="domain" description="NAD(P)-binding" evidence="1">
    <location>
        <begin position="7"/>
        <end position="178"/>
    </location>
</feature>
<reference evidence="3" key="1">
    <citation type="submission" date="2023-07" db="EMBL/GenBank/DDBJ databases">
        <title>30 novel species of actinomycetes from the DSMZ collection.</title>
        <authorList>
            <person name="Nouioui I."/>
        </authorList>
    </citation>
    <scope>NUCLEOTIDE SEQUENCE [LARGE SCALE GENOMIC DNA]</scope>
    <source>
        <strain evidence="3">DSM 44917</strain>
    </source>
</reference>
<dbReference type="Pfam" id="PF13460">
    <property type="entry name" value="NAD_binding_10"/>
    <property type="match status" value="1"/>
</dbReference>